<dbReference type="EMBL" id="JADJOT010000011">
    <property type="protein sequence ID" value="MBK7955721.1"/>
    <property type="molecule type" value="Genomic_DNA"/>
</dbReference>
<evidence type="ECO:0000313" key="2">
    <source>
        <dbReference type="EMBL" id="MBK7955721.1"/>
    </source>
</evidence>
<dbReference type="AlphaFoldDB" id="A0A935W4T0"/>
<evidence type="ECO:0000313" key="3">
    <source>
        <dbReference type="Proteomes" id="UP000706151"/>
    </source>
</evidence>
<dbReference type="Proteomes" id="UP000706151">
    <property type="component" value="Unassembled WGS sequence"/>
</dbReference>
<gene>
    <name evidence="2" type="ORF">IPK02_18235</name>
</gene>
<proteinExistence type="predicted"/>
<sequence length="254" mass="27238">MKTNVQDLGRVRQAEAAGRMSRGDLERAAALAPCEERASRKGGSRGDAPPSLTGGERVKGTSDTAKTEAVCLEIKPRLVERLVLTATGEVKLTLRRHGLAGDTAFVDWVNFTVDASAFEWDKTSVDCSEEQLVLDASLRLEGILGFGLTRQLPNGRNFYQRAYELGADGWGFLAIGGQRGTVMVSLSGSGCAAAREGWERRLHDWLQSVAGSGRARLTRVDAARDVFDGSVYGRSGEAGLRGRRCGLHGANASL</sequence>
<evidence type="ECO:0000256" key="1">
    <source>
        <dbReference type="SAM" id="MobiDB-lite"/>
    </source>
</evidence>
<comment type="caution">
    <text evidence="2">The sequence shown here is derived from an EMBL/GenBank/DDBJ whole genome shotgun (WGS) entry which is preliminary data.</text>
</comment>
<organism evidence="2 3">
    <name type="scientific">Candidatus Accumulibacter affinis</name>
    <dbReference type="NCBI Taxonomy" id="2954384"/>
    <lineage>
        <taxon>Bacteria</taxon>
        <taxon>Pseudomonadati</taxon>
        <taxon>Pseudomonadota</taxon>
        <taxon>Betaproteobacteria</taxon>
        <taxon>Candidatus Accumulibacter</taxon>
    </lineage>
</organism>
<protein>
    <submittedName>
        <fullName evidence="2">Uncharacterized protein</fullName>
    </submittedName>
</protein>
<reference evidence="2 3" key="1">
    <citation type="submission" date="2020-10" db="EMBL/GenBank/DDBJ databases">
        <title>Connecting structure to function with the recovery of over 1000 high-quality activated sludge metagenome-assembled genomes encoding full-length rRNA genes using long-read sequencing.</title>
        <authorList>
            <person name="Singleton C.M."/>
            <person name="Petriglieri F."/>
            <person name="Kristensen J.M."/>
            <person name="Kirkegaard R.H."/>
            <person name="Michaelsen T.Y."/>
            <person name="Andersen M.H."/>
            <person name="Karst S.M."/>
            <person name="Dueholm M.S."/>
            <person name="Nielsen P.H."/>
            <person name="Albertsen M."/>
        </authorList>
    </citation>
    <scope>NUCLEOTIDE SEQUENCE [LARGE SCALE GENOMIC DNA]</scope>
    <source>
        <strain evidence="2">Fred_18-Q3-R57-64_BAT3C.720</strain>
    </source>
</reference>
<name>A0A935W4T0_9PROT</name>
<accession>A0A935W4T0</accession>
<feature type="region of interest" description="Disordered" evidence="1">
    <location>
        <begin position="1"/>
        <end position="61"/>
    </location>
</feature>